<reference evidence="3" key="1">
    <citation type="submission" date="2006-10" db="EMBL/GenBank/DDBJ databases">
        <title>Complete sequence of Solibacter usitatus Ellin6076.</title>
        <authorList>
            <consortium name="US DOE Joint Genome Institute"/>
            <person name="Copeland A."/>
            <person name="Lucas S."/>
            <person name="Lapidus A."/>
            <person name="Barry K."/>
            <person name="Detter J.C."/>
            <person name="Glavina del Rio T."/>
            <person name="Hammon N."/>
            <person name="Israni S."/>
            <person name="Dalin E."/>
            <person name="Tice H."/>
            <person name="Pitluck S."/>
            <person name="Thompson L.S."/>
            <person name="Brettin T."/>
            <person name="Bruce D."/>
            <person name="Han C."/>
            <person name="Tapia R."/>
            <person name="Gilna P."/>
            <person name="Schmutz J."/>
            <person name="Larimer F."/>
            <person name="Land M."/>
            <person name="Hauser L."/>
            <person name="Kyrpides N."/>
            <person name="Mikhailova N."/>
            <person name="Janssen P.H."/>
            <person name="Kuske C.R."/>
            <person name="Richardson P."/>
        </authorList>
    </citation>
    <scope>NUCLEOTIDE SEQUENCE</scope>
    <source>
        <strain evidence="3">Ellin6076</strain>
    </source>
</reference>
<sequence length="414" mass="45724" precursor="true">MPDRRLLFLPALFLLLVGCSPQPQAAIDPQLATEIANIKAIDNHAHPVLAAEGDREFDALPVDNMEPQSDPVSLRPGAFHTPFTAASKSAAKQQHGAQYPAWVLDQIGVDVMLANRVAMGASIQPPRFRWVPYADALIFPLDNSLLAAKNSDRKAFFALEDKLRARYLTESGLQAPPPTLAEYVSRVVTPTLERHKQGGAVAEKFEAAYLRSLSFDAVDAAQADRVYRQRTPSAADYKLLQDYLFRYIAAECGRLGMAVHLHTMAGAGSYFDIAGANPLNLESLFNDPALRKTNIVMVHGGWPFTREINAMLQKPNAYVDFSGQSLLVSPTTLSVTIREWLEHVPEKVMFATDGYPYSPEFGWEEGGWVGAHRGREALGRALTAMLRDGEITHQRAVELARMVLRDNAKKLYGI</sequence>
<dbReference type="PROSITE" id="PS51257">
    <property type="entry name" value="PROKAR_LIPOPROTEIN"/>
    <property type="match status" value="1"/>
</dbReference>
<dbReference type="Gene3D" id="3.20.20.140">
    <property type="entry name" value="Metal-dependent hydrolases"/>
    <property type="match status" value="1"/>
</dbReference>
<dbReference type="eggNOG" id="COG2159">
    <property type="taxonomic scope" value="Bacteria"/>
</dbReference>
<keyword evidence="1" id="KW-0732">Signal</keyword>
<feature type="chain" id="PRO_5004163100" evidence="1">
    <location>
        <begin position="26"/>
        <end position="414"/>
    </location>
</feature>
<name>Q01SQ8_SOLUE</name>
<dbReference type="InParanoid" id="Q01SQ8"/>
<feature type="signal peptide" evidence="1">
    <location>
        <begin position="1"/>
        <end position="25"/>
    </location>
</feature>
<proteinExistence type="predicted"/>
<dbReference type="SUPFAM" id="SSF51556">
    <property type="entry name" value="Metallo-dependent hydrolases"/>
    <property type="match status" value="1"/>
</dbReference>
<evidence type="ECO:0000313" key="3">
    <source>
        <dbReference type="EMBL" id="ABJ87312.1"/>
    </source>
</evidence>
<organism evidence="3">
    <name type="scientific">Solibacter usitatus (strain Ellin6076)</name>
    <dbReference type="NCBI Taxonomy" id="234267"/>
    <lineage>
        <taxon>Bacteria</taxon>
        <taxon>Pseudomonadati</taxon>
        <taxon>Acidobacteriota</taxon>
        <taxon>Terriglobia</taxon>
        <taxon>Bryobacterales</taxon>
        <taxon>Solibacteraceae</taxon>
        <taxon>Candidatus Solibacter</taxon>
    </lineage>
</organism>
<protein>
    <submittedName>
        <fullName evidence="3">Amidohydrolase 2</fullName>
    </submittedName>
</protein>
<dbReference type="OrthoDB" id="9771932at2"/>
<dbReference type="InterPro" id="IPR032466">
    <property type="entry name" value="Metal_Hydrolase"/>
</dbReference>
<dbReference type="PANTHER" id="PTHR43383">
    <property type="entry name" value="NODULIN 6"/>
    <property type="match status" value="1"/>
</dbReference>
<dbReference type="KEGG" id="sus:Acid_6386"/>
<evidence type="ECO:0000259" key="2">
    <source>
        <dbReference type="Pfam" id="PF04909"/>
    </source>
</evidence>
<dbReference type="InterPro" id="IPR006680">
    <property type="entry name" value="Amidohydro-rel"/>
</dbReference>
<keyword evidence="3" id="KW-0378">Hydrolase</keyword>
<dbReference type="EMBL" id="CP000473">
    <property type="protein sequence ID" value="ABJ87312.1"/>
    <property type="molecule type" value="Genomic_DNA"/>
</dbReference>
<dbReference type="Pfam" id="PF04909">
    <property type="entry name" value="Amidohydro_2"/>
    <property type="match status" value="1"/>
</dbReference>
<dbReference type="AlphaFoldDB" id="Q01SQ8"/>
<dbReference type="STRING" id="234267.Acid_6386"/>
<evidence type="ECO:0000256" key="1">
    <source>
        <dbReference type="SAM" id="SignalP"/>
    </source>
</evidence>
<accession>Q01SQ8</accession>
<dbReference type="PANTHER" id="PTHR43383:SF2">
    <property type="entry name" value="AMIDOHYDROLASE 2 FAMILY PROTEIN"/>
    <property type="match status" value="1"/>
</dbReference>
<dbReference type="GO" id="GO:0016787">
    <property type="term" value="F:hydrolase activity"/>
    <property type="evidence" value="ECO:0007669"/>
    <property type="project" value="UniProtKB-KW"/>
</dbReference>
<feature type="domain" description="Amidohydrolase-related" evidence="2">
    <location>
        <begin position="239"/>
        <end position="414"/>
    </location>
</feature>
<gene>
    <name evidence="3" type="ordered locus">Acid_6386</name>
</gene>
<dbReference type="HOGENOM" id="CLU_634266_0_0_0"/>